<organism evidence="2 3">
    <name type="scientific">Kibdelosporangium lantanae</name>
    <dbReference type="NCBI Taxonomy" id="1497396"/>
    <lineage>
        <taxon>Bacteria</taxon>
        <taxon>Bacillati</taxon>
        <taxon>Actinomycetota</taxon>
        <taxon>Actinomycetes</taxon>
        <taxon>Pseudonocardiales</taxon>
        <taxon>Pseudonocardiaceae</taxon>
        <taxon>Kibdelosporangium</taxon>
    </lineage>
</organism>
<evidence type="ECO:0000313" key="2">
    <source>
        <dbReference type="EMBL" id="MFD1045413.1"/>
    </source>
</evidence>
<proteinExistence type="predicted"/>
<evidence type="ECO:0000313" key="3">
    <source>
        <dbReference type="Proteomes" id="UP001597045"/>
    </source>
</evidence>
<evidence type="ECO:0000259" key="1">
    <source>
        <dbReference type="Pfam" id="PF20028"/>
    </source>
</evidence>
<protein>
    <recommendedName>
        <fullName evidence="1">vWA-MoxR associated protein C-terminal domain-containing protein</fullName>
    </recommendedName>
</protein>
<comment type="caution">
    <text evidence="2">The sequence shown here is derived from an EMBL/GenBank/DDBJ whole genome shotgun (WGS) entry which is preliminary data.</text>
</comment>
<dbReference type="Pfam" id="PF20028">
    <property type="entry name" value="VMAP-C"/>
    <property type="match status" value="1"/>
</dbReference>
<dbReference type="Proteomes" id="UP001597045">
    <property type="component" value="Unassembled WGS sequence"/>
</dbReference>
<feature type="domain" description="vWA-MoxR associated protein C-terminal" evidence="1">
    <location>
        <begin position="5"/>
        <end position="158"/>
    </location>
</feature>
<sequence length="243" mass="27078">MHESDVALEFVLPRTLINLPVDLYMRQVRAGEPRPLSCDYPIVVRPLERMIGKQWHRVLRAKWRTLVSDPDGTDVYIAETWDGESYSTAVSLKEPKVVSMVPTNAPSEVVGPYDELTAVLSAGLPPVLWSRRDSDAAELYDVATQLGQSGGPSTLPSHFFSRVSTRSTEMIFHSVEKLFEASPCCGTIRGALTYLGQLSWWTRRKGDTADERAEAFRSGTGGYVKWHSRPARMVGVPGRRRAA</sequence>
<dbReference type="InterPro" id="IPR045450">
    <property type="entry name" value="VMAP_C"/>
</dbReference>
<feature type="non-terminal residue" evidence="2">
    <location>
        <position position="243"/>
    </location>
</feature>
<name>A0ABW3M408_9PSEU</name>
<reference evidence="3" key="1">
    <citation type="journal article" date="2019" name="Int. J. Syst. Evol. Microbiol.">
        <title>The Global Catalogue of Microorganisms (GCM) 10K type strain sequencing project: providing services to taxonomists for standard genome sequencing and annotation.</title>
        <authorList>
            <consortium name="The Broad Institute Genomics Platform"/>
            <consortium name="The Broad Institute Genome Sequencing Center for Infectious Disease"/>
            <person name="Wu L."/>
            <person name="Ma J."/>
        </authorList>
    </citation>
    <scope>NUCLEOTIDE SEQUENCE [LARGE SCALE GENOMIC DNA]</scope>
    <source>
        <strain evidence="3">JCM 31486</strain>
    </source>
</reference>
<keyword evidence="3" id="KW-1185">Reference proteome</keyword>
<accession>A0ABW3M408</accession>
<gene>
    <name evidence="2" type="ORF">ACFQ1S_07335</name>
</gene>
<dbReference type="EMBL" id="JBHTIS010000291">
    <property type="protein sequence ID" value="MFD1045413.1"/>
    <property type="molecule type" value="Genomic_DNA"/>
</dbReference>